<feature type="transmembrane region" description="Helical" evidence="1">
    <location>
        <begin position="294"/>
        <end position="315"/>
    </location>
</feature>
<dbReference type="EMBL" id="JADQDK010000001">
    <property type="protein sequence ID" value="MBW0135062.1"/>
    <property type="molecule type" value="Genomic_DNA"/>
</dbReference>
<keyword evidence="1" id="KW-1133">Transmembrane helix</keyword>
<name>A0ABS6USA4_9PSEU</name>
<dbReference type="InterPro" id="IPR020846">
    <property type="entry name" value="MFS_dom"/>
</dbReference>
<dbReference type="PANTHER" id="PTHR11360:SF308">
    <property type="entry name" value="BLL3089 PROTEIN"/>
    <property type="match status" value="1"/>
</dbReference>
<keyword evidence="1" id="KW-0472">Membrane</keyword>
<feature type="transmembrane region" description="Helical" evidence="1">
    <location>
        <begin position="269"/>
        <end position="288"/>
    </location>
</feature>
<organism evidence="3 4">
    <name type="scientific">Pseudonocardia abyssalis</name>
    <dbReference type="NCBI Taxonomy" id="2792008"/>
    <lineage>
        <taxon>Bacteria</taxon>
        <taxon>Bacillati</taxon>
        <taxon>Actinomycetota</taxon>
        <taxon>Actinomycetes</taxon>
        <taxon>Pseudonocardiales</taxon>
        <taxon>Pseudonocardiaceae</taxon>
        <taxon>Pseudonocardia</taxon>
    </lineage>
</organism>
<feature type="transmembrane region" description="Helical" evidence="1">
    <location>
        <begin position="91"/>
        <end position="115"/>
    </location>
</feature>
<feature type="transmembrane region" description="Helical" evidence="1">
    <location>
        <begin position="204"/>
        <end position="224"/>
    </location>
</feature>
<evidence type="ECO:0000256" key="1">
    <source>
        <dbReference type="SAM" id="Phobius"/>
    </source>
</evidence>
<sequence length="384" mass="38731">MSVGAIAYALTAPGQTAVVSVFVDPMVAELGISRETVAAAYLIGTLAGAAGMPLVGRALDRFGARAVLLATSLFFGAVLMGLAAAGEVVGLTAGFIGIRFAGQGALTLTATTVVAYHVTHRLGAAMGVVSAAGTAGISLTPLLLERVVTTYGPGVGWFVQGVAVWVVLIPLALLGLPRRPPRSRRPGRAVTDGAALGTILRAPAFWVLTAGVGVLSLVVTALTFHQIDVLGERGLTSAEAAATFLPQTVAGLAATLLVGVVLDRIPAKPVMVGSMLMVMVALVSAGHLHPGWGAIGYGLAVGVAGNAFRTVEAAVLPRWFGTAQIGAARGVVHAVAVAASALGPFLLAIGRASGDSYRPALLGLCVLPAVLTVVIVAVREPRQL</sequence>
<feature type="transmembrane region" description="Helical" evidence="1">
    <location>
        <begin position="66"/>
        <end position="85"/>
    </location>
</feature>
<dbReference type="InterPro" id="IPR011701">
    <property type="entry name" value="MFS"/>
</dbReference>
<feature type="transmembrane region" description="Helical" evidence="1">
    <location>
        <begin position="327"/>
        <end position="348"/>
    </location>
</feature>
<dbReference type="Proteomes" id="UP000694287">
    <property type="component" value="Unassembled WGS sequence"/>
</dbReference>
<feature type="transmembrane region" description="Helical" evidence="1">
    <location>
        <begin position="122"/>
        <end position="143"/>
    </location>
</feature>
<feature type="domain" description="Major facilitator superfamily (MFS) profile" evidence="2">
    <location>
        <begin position="1"/>
        <end position="383"/>
    </location>
</feature>
<accession>A0ABS6USA4</accession>
<evidence type="ECO:0000259" key="2">
    <source>
        <dbReference type="PROSITE" id="PS50850"/>
    </source>
</evidence>
<feature type="transmembrane region" description="Helical" evidence="1">
    <location>
        <begin position="244"/>
        <end position="262"/>
    </location>
</feature>
<reference evidence="3 4" key="1">
    <citation type="submission" date="2020-11" db="EMBL/GenBank/DDBJ databases">
        <title>Pseudonocardia abyssalis sp. nov. and Pseudonocardia oceani sp. nov., description and phylogenomic analysis of two novel actinomycetes isolated from the deep Southern Ocean.</title>
        <authorList>
            <person name="Parra J."/>
        </authorList>
    </citation>
    <scope>NUCLEOTIDE SEQUENCE [LARGE SCALE GENOMIC DNA]</scope>
    <source>
        <strain evidence="3 4">KRD-168</strain>
    </source>
</reference>
<feature type="transmembrane region" description="Helical" evidence="1">
    <location>
        <begin position="360"/>
        <end position="378"/>
    </location>
</feature>
<keyword evidence="4" id="KW-1185">Reference proteome</keyword>
<dbReference type="RefSeq" id="WP_218616048.1">
    <property type="nucleotide sequence ID" value="NZ_JADQDK010000001.1"/>
</dbReference>
<comment type="caution">
    <text evidence="3">The sequence shown here is derived from an EMBL/GenBank/DDBJ whole genome shotgun (WGS) entry which is preliminary data.</text>
</comment>
<dbReference type="Pfam" id="PF07690">
    <property type="entry name" value="MFS_1"/>
    <property type="match status" value="1"/>
</dbReference>
<feature type="transmembrane region" description="Helical" evidence="1">
    <location>
        <begin position="155"/>
        <end position="176"/>
    </location>
</feature>
<gene>
    <name evidence="3" type="ORF">I4I81_12455</name>
</gene>
<dbReference type="PROSITE" id="PS50850">
    <property type="entry name" value="MFS"/>
    <property type="match status" value="1"/>
</dbReference>
<feature type="transmembrane region" description="Helical" evidence="1">
    <location>
        <begin position="40"/>
        <end position="59"/>
    </location>
</feature>
<dbReference type="InterPro" id="IPR050327">
    <property type="entry name" value="Proton-linked_MCT"/>
</dbReference>
<proteinExistence type="predicted"/>
<evidence type="ECO:0000313" key="3">
    <source>
        <dbReference type="EMBL" id="MBW0135062.1"/>
    </source>
</evidence>
<evidence type="ECO:0000313" key="4">
    <source>
        <dbReference type="Proteomes" id="UP000694287"/>
    </source>
</evidence>
<dbReference type="PANTHER" id="PTHR11360">
    <property type="entry name" value="MONOCARBOXYLATE TRANSPORTER"/>
    <property type="match status" value="1"/>
</dbReference>
<keyword evidence="1" id="KW-0812">Transmembrane</keyword>
<protein>
    <submittedName>
        <fullName evidence="3">MFS transporter</fullName>
    </submittedName>
</protein>